<dbReference type="AlphaFoldDB" id="A0A5D0NBW2"/>
<accession>A0A5D0NBW2</accession>
<proteinExistence type="predicted"/>
<dbReference type="SUPFAM" id="SSF47413">
    <property type="entry name" value="lambda repressor-like DNA-binding domains"/>
    <property type="match status" value="1"/>
</dbReference>
<dbReference type="InterPro" id="IPR041413">
    <property type="entry name" value="MLTR_LBD"/>
</dbReference>
<dbReference type="InterPro" id="IPR001387">
    <property type="entry name" value="Cro/C1-type_HTH"/>
</dbReference>
<evidence type="ECO:0000256" key="1">
    <source>
        <dbReference type="SAM" id="MobiDB-lite"/>
    </source>
</evidence>
<dbReference type="Proteomes" id="UP000323380">
    <property type="component" value="Unassembled WGS sequence"/>
</dbReference>
<dbReference type="STRING" id="1220554.GCA_001552135_01164"/>
<feature type="domain" description="HTH cro/C1-type" evidence="2">
    <location>
        <begin position="26"/>
        <end position="98"/>
    </location>
</feature>
<dbReference type="Gene3D" id="3.30.450.180">
    <property type="match status" value="1"/>
</dbReference>
<dbReference type="InterPro" id="IPR010982">
    <property type="entry name" value="Lambda_DNA-bd_dom_sf"/>
</dbReference>
<dbReference type="Pfam" id="PF13560">
    <property type="entry name" value="HTH_31"/>
    <property type="match status" value="1"/>
</dbReference>
<name>A0A5D0NBW2_9ACTN</name>
<dbReference type="PANTHER" id="PTHR35010:SF2">
    <property type="entry name" value="BLL4672 PROTEIN"/>
    <property type="match status" value="1"/>
</dbReference>
<dbReference type="Pfam" id="PF17765">
    <property type="entry name" value="MLTR_LBD"/>
    <property type="match status" value="1"/>
</dbReference>
<evidence type="ECO:0000259" key="2">
    <source>
        <dbReference type="SMART" id="SM00530"/>
    </source>
</evidence>
<organism evidence="3 4">
    <name type="scientific">Actinomadura chibensis</name>
    <dbReference type="NCBI Taxonomy" id="392828"/>
    <lineage>
        <taxon>Bacteria</taxon>
        <taxon>Bacillati</taxon>
        <taxon>Actinomycetota</taxon>
        <taxon>Actinomycetes</taxon>
        <taxon>Streptosporangiales</taxon>
        <taxon>Thermomonosporaceae</taxon>
        <taxon>Actinomadura</taxon>
    </lineage>
</organism>
<dbReference type="PANTHER" id="PTHR35010">
    <property type="entry name" value="BLL4672 PROTEIN-RELATED"/>
    <property type="match status" value="1"/>
</dbReference>
<protein>
    <submittedName>
        <fullName evidence="3">Helix-turn-helix domain-containing protein</fullName>
    </submittedName>
</protein>
<reference evidence="3 4" key="1">
    <citation type="submission" date="2019-08" db="EMBL/GenBank/DDBJ databases">
        <title>Actinomadura sp. nov. CYP1-5 isolated from mountain soil.</title>
        <authorList>
            <person name="Songsumanus A."/>
            <person name="Kuncharoen N."/>
            <person name="Kudo T."/>
            <person name="Yuki M."/>
            <person name="Igarashi Y."/>
            <person name="Tanasupawat S."/>
        </authorList>
    </citation>
    <scope>NUCLEOTIDE SEQUENCE [LARGE SCALE GENOMIC DNA]</scope>
    <source>
        <strain evidence="3 4">JCM 14158</strain>
    </source>
</reference>
<dbReference type="SMART" id="SM00530">
    <property type="entry name" value="HTH_XRE"/>
    <property type="match status" value="1"/>
</dbReference>
<keyword evidence="4" id="KW-1185">Reference proteome</keyword>
<dbReference type="Gene3D" id="1.10.260.40">
    <property type="entry name" value="lambda repressor-like DNA-binding domains"/>
    <property type="match status" value="1"/>
</dbReference>
<dbReference type="GO" id="GO:0003677">
    <property type="term" value="F:DNA binding"/>
    <property type="evidence" value="ECO:0007669"/>
    <property type="project" value="InterPro"/>
</dbReference>
<evidence type="ECO:0000313" key="4">
    <source>
        <dbReference type="Proteomes" id="UP000323380"/>
    </source>
</evidence>
<gene>
    <name evidence="3" type="ORF">FXF69_34105</name>
</gene>
<sequence length="297" mass="32963">MHPGGVTMTSADTTTRPRRRTELAAFLRSRRERITPEDVGMPPGPRRRTPGLRREEVAQLAGVGVTWYTWLEQGRPINASTQVLDAVARTLRLDGAEREHLYRLADVPEATVDEEADTLPAEVQGILDALVPMPAAVANGRSDILAWNAAYAAIFPHIVTARPCERNSLWMVFTLPPCCNPVVNLEEAAPGHVAVFRHRYSRHLGEPGWKELVRRLQAVSPQFARLWASHDVALPGQSDKVFRHHAVGVIRTRTTNMDITASPDARLVVYTPTDEESRERIAWLLANPGAAAVDHTH</sequence>
<dbReference type="EMBL" id="VSFG01000009">
    <property type="protein sequence ID" value="TYB41954.1"/>
    <property type="molecule type" value="Genomic_DNA"/>
</dbReference>
<evidence type="ECO:0000313" key="3">
    <source>
        <dbReference type="EMBL" id="TYB41954.1"/>
    </source>
</evidence>
<dbReference type="CDD" id="cd00093">
    <property type="entry name" value="HTH_XRE"/>
    <property type="match status" value="1"/>
</dbReference>
<feature type="region of interest" description="Disordered" evidence="1">
    <location>
        <begin position="1"/>
        <end position="20"/>
    </location>
</feature>
<comment type="caution">
    <text evidence="3">The sequence shown here is derived from an EMBL/GenBank/DDBJ whole genome shotgun (WGS) entry which is preliminary data.</text>
</comment>